<dbReference type="PANTHER" id="PTHR31859:SF9">
    <property type="entry name" value="TETRATRICOPEPTIDE REPEAT PROTEIN 39B"/>
    <property type="match status" value="1"/>
</dbReference>
<dbReference type="EMBL" id="CH964272">
    <property type="protein sequence ID" value="EDW83568.2"/>
    <property type="molecule type" value="Genomic_DNA"/>
</dbReference>
<sequence>MAGIEASLDVTDNSDSDEFYDAFSDIEDQDFSCDNDMDLKTSLQDAGRAIDYFFNNQFEDARNLLHPFAHKSLYHSMGNAVFAFLEAVLTFEDIERASTELKKCLELCQMLRKRSTLTESIGNTFKRKNFNQFTDLECHAELCMAEALLMNALLTFIEDENLSSLIRGSLKVRQCYNSFRVCEQIMKHRIWESQNDSESTNLQMHFNSGVHMGIGTFNLMISLLPGRIVKILQFIGFTANKTAGLNMLLTGHRENGLRQVLCSLTLLGYHLMVVSMISDRNRNVQLCEDILATQLAKYPKGLWFLFFKGRLELIKGNLVESELWYQKSLHSQQIWPQFHLLSFWELLWLNSLLGKWSEAELYATYLLQKSKWSRTIYAYQLAAVKITAVKAKRKSIYDSHPDASVDALMLEVPTFKQRIAGKSLPMEKFMIKRAERYGCQNGNLVLPLIELMYLWNLFKFFSRKCNIADNILRMIDMELTSLSQSQSDSHYSADNRALCLLLRGSCYRQMSMPSLALQ</sequence>
<reference evidence="1 2" key="1">
    <citation type="journal article" date="2007" name="Nature">
        <title>Evolution of genes and genomes on the Drosophila phylogeny.</title>
        <authorList>
            <consortium name="Drosophila 12 Genomes Consortium"/>
            <person name="Clark A.G."/>
            <person name="Eisen M.B."/>
            <person name="Smith D.R."/>
            <person name="Bergman C.M."/>
            <person name="Oliver B."/>
            <person name="Markow T.A."/>
            <person name="Kaufman T.C."/>
            <person name="Kellis M."/>
            <person name="Gelbart W."/>
            <person name="Iyer V.N."/>
            <person name="Pollard D.A."/>
            <person name="Sackton T.B."/>
            <person name="Larracuente A.M."/>
            <person name="Singh N.D."/>
            <person name="Abad J.P."/>
            <person name="Abt D.N."/>
            <person name="Adryan B."/>
            <person name="Aguade M."/>
            <person name="Akashi H."/>
            <person name="Anderson W.W."/>
            <person name="Aquadro C.F."/>
            <person name="Ardell D.H."/>
            <person name="Arguello R."/>
            <person name="Artieri C.G."/>
            <person name="Barbash D.A."/>
            <person name="Barker D."/>
            <person name="Barsanti P."/>
            <person name="Batterham P."/>
            <person name="Batzoglou S."/>
            <person name="Begun D."/>
            <person name="Bhutkar A."/>
            <person name="Blanco E."/>
            <person name="Bosak S.A."/>
            <person name="Bradley R.K."/>
            <person name="Brand A.D."/>
            <person name="Brent M.R."/>
            <person name="Brooks A.N."/>
            <person name="Brown R.H."/>
            <person name="Butlin R.K."/>
            <person name="Caggese C."/>
            <person name="Calvi B.R."/>
            <person name="Bernardo de Carvalho A."/>
            <person name="Caspi A."/>
            <person name="Castrezana S."/>
            <person name="Celniker S.E."/>
            <person name="Chang J.L."/>
            <person name="Chapple C."/>
            <person name="Chatterji S."/>
            <person name="Chinwalla A."/>
            <person name="Civetta A."/>
            <person name="Clifton S.W."/>
            <person name="Comeron J.M."/>
            <person name="Costello J.C."/>
            <person name="Coyne J.A."/>
            <person name="Daub J."/>
            <person name="David R.G."/>
            <person name="Delcher A.L."/>
            <person name="Delehaunty K."/>
            <person name="Do C.B."/>
            <person name="Ebling H."/>
            <person name="Edwards K."/>
            <person name="Eickbush T."/>
            <person name="Evans J.D."/>
            <person name="Filipski A."/>
            <person name="Findeiss S."/>
            <person name="Freyhult E."/>
            <person name="Fulton L."/>
            <person name="Fulton R."/>
            <person name="Garcia A.C."/>
            <person name="Gardiner A."/>
            <person name="Garfield D.A."/>
            <person name="Garvin B.E."/>
            <person name="Gibson G."/>
            <person name="Gilbert D."/>
            <person name="Gnerre S."/>
            <person name="Godfrey J."/>
            <person name="Good R."/>
            <person name="Gotea V."/>
            <person name="Gravely B."/>
            <person name="Greenberg A.J."/>
            <person name="Griffiths-Jones S."/>
            <person name="Gross S."/>
            <person name="Guigo R."/>
            <person name="Gustafson E.A."/>
            <person name="Haerty W."/>
            <person name="Hahn M.W."/>
            <person name="Halligan D.L."/>
            <person name="Halpern A.L."/>
            <person name="Halter G.M."/>
            <person name="Han M.V."/>
            <person name="Heger A."/>
            <person name="Hillier L."/>
            <person name="Hinrichs A.S."/>
            <person name="Holmes I."/>
            <person name="Hoskins R.A."/>
            <person name="Hubisz M.J."/>
            <person name="Hultmark D."/>
            <person name="Huntley M.A."/>
            <person name="Jaffe D.B."/>
            <person name="Jagadeeshan S."/>
            <person name="Jeck W.R."/>
            <person name="Johnson J."/>
            <person name="Jones C.D."/>
            <person name="Jordan W.C."/>
            <person name="Karpen G.H."/>
            <person name="Kataoka E."/>
            <person name="Keightley P.D."/>
            <person name="Kheradpour P."/>
            <person name="Kirkness E.F."/>
            <person name="Koerich L.B."/>
            <person name="Kristiansen K."/>
            <person name="Kudrna D."/>
            <person name="Kulathinal R.J."/>
            <person name="Kumar S."/>
            <person name="Kwok R."/>
            <person name="Lander E."/>
            <person name="Langley C.H."/>
            <person name="Lapoint R."/>
            <person name="Lazzaro B.P."/>
            <person name="Lee S.J."/>
            <person name="Levesque L."/>
            <person name="Li R."/>
            <person name="Lin C.F."/>
            <person name="Lin M.F."/>
            <person name="Lindblad-Toh K."/>
            <person name="Llopart A."/>
            <person name="Long M."/>
            <person name="Low L."/>
            <person name="Lozovsky E."/>
            <person name="Lu J."/>
            <person name="Luo M."/>
            <person name="Machado C.A."/>
            <person name="Makalowski W."/>
            <person name="Marzo M."/>
            <person name="Matsuda M."/>
            <person name="Matzkin L."/>
            <person name="McAllister B."/>
            <person name="McBride C.S."/>
            <person name="McKernan B."/>
            <person name="McKernan K."/>
            <person name="Mendez-Lago M."/>
            <person name="Minx P."/>
            <person name="Mollenhauer M.U."/>
            <person name="Montooth K."/>
            <person name="Mount S.M."/>
            <person name="Mu X."/>
            <person name="Myers E."/>
            <person name="Negre B."/>
            <person name="Newfeld S."/>
            <person name="Nielsen R."/>
            <person name="Noor M.A."/>
            <person name="O'Grady P."/>
            <person name="Pachter L."/>
            <person name="Papaceit M."/>
            <person name="Parisi M.J."/>
            <person name="Parisi M."/>
            <person name="Parts L."/>
            <person name="Pedersen J.S."/>
            <person name="Pesole G."/>
            <person name="Phillippy A.M."/>
            <person name="Ponting C.P."/>
            <person name="Pop M."/>
            <person name="Porcelli D."/>
            <person name="Powell J.R."/>
            <person name="Prohaska S."/>
            <person name="Pruitt K."/>
            <person name="Puig M."/>
            <person name="Quesneville H."/>
            <person name="Ram K.R."/>
            <person name="Rand D."/>
            <person name="Rasmussen M.D."/>
            <person name="Reed L.K."/>
            <person name="Reenan R."/>
            <person name="Reily A."/>
            <person name="Remington K.A."/>
            <person name="Rieger T.T."/>
            <person name="Ritchie M.G."/>
            <person name="Robin C."/>
            <person name="Rogers Y.H."/>
            <person name="Rohde C."/>
            <person name="Rozas J."/>
            <person name="Rubenfield M.J."/>
            <person name="Ruiz A."/>
            <person name="Russo S."/>
            <person name="Salzberg S.L."/>
            <person name="Sanchez-Gracia A."/>
            <person name="Saranga D.J."/>
            <person name="Sato H."/>
            <person name="Schaeffer S.W."/>
            <person name="Schatz M.C."/>
            <person name="Schlenke T."/>
            <person name="Schwartz R."/>
            <person name="Segarra C."/>
            <person name="Singh R.S."/>
            <person name="Sirot L."/>
            <person name="Sirota M."/>
            <person name="Sisneros N.B."/>
            <person name="Smith C.D."/>
            <person name="Smith T.F."/>
            <person name="Spieth J."/>
            <person name="Stage D.E."/>
            <person name="Stark A."/>
            <person name="Stephan W."/>
            <person name="Strausberg R.L."/>
            <person name="Strempel S."/>
            <person name="Sturgill D."/>
            <person name="Sutton G."/>
            <person name="Sutton G.G."/>
            <person name="Tao W."/>
            <person name="Teichmann S."/>
            <person name="Tobari Y.N."/>
            <person name="Tomimura Y."/>
            <person name="Tsolas J.M."/>
            <person name="Valente V.L."/>
            <person name="Venter E."/>
            <person name="Venter J.C."/>
            <person name="Vicario S."/>
            <person name="Vieira F.G."/>
            <person name="Vilella A.J."/>
            <person name="Villasante A."/>
            <person name="Walenz B."/>
            <person name="Wang J."/>
            <person name="Wasserman M."/>
            <person name="Watts T."/>
            <person name="Wilson D."/>
            <person name="Wilson R.K."/>
            <person name="Wing R.A."/>
            <person name="Wolfner M.F."/>
            <person name="Wong A."/>
            <person name="Wong G.K."/>
            <person name="Wu C.I."/>
            <person name="Wu G."/>
            <person name="Yamamoto D."/>
            <person name="Yang H.P."/>
            <person name="Yang S.P."/>
            <person name="Yorke J.A."/>
            <person name="Yoshida K."/>
            <person name="Zdobnov E."/>
            <person name="Zhang P."/>
            <person name="Zhang Y."/>
            <person name="Zimin A.V."/>
            <person name="Baldwin J."/>
            <person name="Abdouelleil A."/>
            <person name="Abdulkadir J."/>
            <person name="Abebe A."/>
            <person name="Abera B."/>
            <person name="Abreu J."/>
            <person name="Acer S.C."/>
            <person name="Aftuck L."/>
            <person name="Alexander A."/>
            <person name="An P."/>
            <person name="Anderson E."/>
            <person name="Anderson S."/>
            <person name="Arachi H."/>
            <person name="Azer M."/>
            <person name="Bachantsang P."/>
            <person name="Barry A."/>
            <person name="Bayul T."/>
            <person name="Berlin A."/>
            <person name="Bessette D."/>
            <person name="Bloom T."/>
            <person name="Blye J."/>
            <person name="Boguslavskiy L."/>
            <person name="Bonnet C."/>
            <person name="Boukhgalter B."/>
            <person name="Bourzgui I."/>
            <person name="Brown A."/>
            <person name="Cahill P."/>
            <person name="Channer S."/>
            <person name="Cheshatsang Y."/>
            <person name="Chuda L."/>
            <person name="Citroen M."/>
            <person name="Collymore A."/>
            <person name="Cooke P."/>
            <person name="Costello M."/>
            <person name="D'Aco K."/>
            <person name="Daza R."/>
            <person name="De Haan G."/>
            <person name="DeGray S."/>
            <person name="DeMaso C."/>
            <person name="Dhargay N."/>
            <person name="Dooley K."/>
            <person name="Dooley E."/>
            <person name="Doricent M."/>
            <person name="Dorje P."/>
            <person name="Dorjee K."/>
            <person name="Dupes A."/>
            <person name="Elong R."/>
            <person name="Falk J."/>
            <person name="Farina A."/>
            <person name="Faro S."/>
            <person name="Ferguson D."/>
            <person name="Fisher S."/>
            <person name="Foley C.D."/>
            <person name="Franke A."/>
            <person name="Friedrich D."/>
            <person name="Gadbois L."/>
            <person name="Gearin G."/>
            <person name="Gearin C.R."/>
            <person name="Giannoukos G."/>
            <person name="Goode T."/>
            <person name="Graham J."/>
            <person name="Grandbois E."/>
            <person name="Grewal S."/>
            <person name="Gyaltsen K."/>
            <person name="Hafez N."/>
            <person name="Hagos B."/>
            <person name="Hall J."/>
            <person name="Henson C."/>
            <person name="Hollinger A."/>
            <person name="Honan T."/>
            <person name="Huard M.D."/>
            <person name="Hughes L."/>
            <person name="Hurhula B."/>
            <person name="Husby M.E."/>
            <person name="Kamat A."/>
            <person name="Kanga B."/>
            <person name="Kashin S."/>
            <person name="Khazanovich D."/>
            <person name="Kisner P."/>
            <person name="Lance K."/>
            <person name="Lara M."/>
            <person name="Lee W."/>
            <person name="Lennon N."/>
            <person name="Letendre F."/>
            <person name="LeVine R."/>
            <person name="Lipovsky A."/>
            <person name="Liu X."/>
            <person name="Liu J."/>
            <person name="Liu S."/>
            <person name="Lokyitsang T."/>
            <person name="Lokyitsang Y."/>
            <person name="Lubonja R."/>
            <person name="Lui A."/>
            <person name="MacDonald P."/>
            <person name="Magnisalis V."/>
            <person name="Maru K."/>
            <person name="Matthews C."/>
            <person name="McCusker W."/>
            <person name="McDonough S."/>
            <person name="Mehta T."/>
            <person name="Meldrim J."/>
            <person name="Meneus L."/>
            <person name="Mihai O."/>
            <person name="Mihalev A."/>
            <person name="Mihova T."/>
            <person name="Mittelman R."/>
            <person name="Mlenga V."/>
            <person name="Montmayeur A."/>
            <person name="Mulrain L."/>
            <person name="Navidi A."/>
            <person name="Naylor J."/>
            <person name="Negash T."/>
            <person name="Nguyen T."/>
            <person name="Nguyen N."/>
            <person name="Nicol R."/>
            <person name="Norbu C."/>
            <person name="Norbu N."/>
            <person name="Novod N."/>
            <person name="O'Neill B."/>
            <person name="Osman S."/>
            <person name="Markiewicz E."/>
            <person name="Oyono O.L."/>
            <person name="Patti C."/>
            <person name="Phunkhang P."/>
            <person name="Pierre F."/>
            <person name="Priest M."/>
            <person name="Raghuraman S."/>
            <person name="Rege F."/>
            <person name="Reyes R."/>
            <person name="Rise C."/>
            <person name="Rogov P."/>
            <person name="Ross K."/>
            <person name="Ryan E."/>
            <person name="Settipalli S."/>
            <person name="Shea T."/>
            <person name="Sherpa N."/>
            <person name="Shi L."/>
            <person name="Shih D."/>
            <person name="Sparrow T."/>
            <person name="Spaulding J."/>
            <person name="Stalker J."/>
            <person name="Stange-Thomann N."/>
            <person name="Stavropoulos S."/>
            <person name="Stone C."/>
            <person name="Strader C."/>
            <person name="Tesfaye S."/>
            <person name="Thomson T."/>
            <person name="Thoulutsang Y."/>
            <person name="Thoulutsang D."/>
            <person name="Topham K."/>
            <person name="Topping I."/>
            <person name="Tsamla T."/>
            <person name="Vassiliev H."/>
            <person name="Vo A."/>
            <person name="Wangchuk T."/>
            <person name="Wangdi T."/>
            <person name="Weiand M."/>
            <person name="Wilkinson J."/>
            <person name="Wilson A."/>
            <person name="Yadav S."/>
            <person name="Young G."/>
            <person name="Yu Q."/>
            <person name="Zembek L."/>
            <person name="Zhong D."/>
            <person name="Zimmer A."/>
            <person name="Zwirko Z."/>
            <person name="Jaffe D.B."/>
            <person name="Alvarez P."/>
            <person name="Brockman W."/>
            <person name="Butler J."/>
            <person name="Chin C."/>
            <person name="Gnerre S."/>
            <person name="Grabherr M."/>
            <person name="Kleber M."/>
            <person name="Mauceli E."/>
            <person name="MacCallum I."/>
        </authorList>
    </citation>
    <scope>NUCLEOTIDE SEQUENCE [LARGE SCALE GENOMIC DNA]</scope>
    <source>
        <strain evidence="2">Tucson 14030-0811.24</strain>
    </source>
</reference>
<proteinExistence type="predicted"/>
<gene>
    <name evidence="1" type="primary">Dwil\GK13674</name>
    <name evidence="1" type="ORF">Dwil_GK13674</name>
</gene>
<dbReference type="STRING" id="7260.B4NHJ9"/>
<dbReference type="Pfam" id="PF10300">
    <property type="entry name" value="Iml2-TPR_39"/>
    <property type="match status" value="1"/>
</dbReference>
<evidence type="ECO:0000313" key="1">
    <source>
        <dbReference type="EMBL" id="EDW83568.2"/>
    </source>
</evidence>
<keyword evidence="2" id="KW-1185">Reference proteome</keyword>
<dbReference type="InterPro" id="IPR019412">
    <property type="entry name" value="IML2/TPR_39"/>
</dbReference>
<dbReference type="OrthoDB" id="43460at2759"/>
<dbReference type="AlphaFoldDB" id="B4NHJ9"/>
<evidence type="ECO:0008006" key="3">
    <source>
        <dbReference type="Google" id="ProtNLM"/>
    </source>
</evidence>
<organism evidence="1 2">
    <name type="scientific">Drosophila willistoni</name>
    <name type="common">Fruit fly</name>
    <dbReference type="NCBI Taxonomy" id="7260"/>
    <lineage>
        <taxon>Eukaryota</taxon>
        <taxon>Metazoa</taxon>
        <taxon>Ecdysozoa</taxon>
        <taxon>Arthropoda</taxon>
        <taxon>Hexapoda</taxon>
        <taxon>Insecta</taxon>
        <taxon>Pterygota</taxon>
        <taxon>Neoptera</taxon>
        <taxon>Endopterygota</taxon>
        <taxon>Diptera</taxon>
        <taxon>Brachycera</taxon>
        <taxon>Muscomorpha</taxon>
        <taxon>Ephydroidea</taxon>
        <taxon>Drosophilidae</taxon>
        <taxon>Drosophila</taxon>
        <taxon>Sophophora</taxon>
    </lineage>
</organism>
<protein>
    <recommendedName>
        <fullName evidence="3">Tetratricopeptide repeat protein 39B</fullName>
    </recommendedName>
</protein>
<evidence type="ECO:0000313" key="2">
    <source>
        <dbReference type="Proteomes" id="UP000007798"/>
    </source>
</evidence>
<dbReference type="HOGENOM" id="CLU_010086_3_0_1"/>
<dbReference type="InParanoid" id="B4NHJ9"/>
<dbReference type="eggNOG" id="KOG3783">
    <property type="taxonomic scope" value="Eukaryota"/>
</dbReference>
<dbReference type="PANTHER" id="PTHR31859">
    <property type="entry name" value="TETRATRICOPEPTIDE REPEAT PROTEIN 39 FAMILY MEMBER"/>
    <property type="match status" value="1"/>
</dbReference>
<dbReference type="Proteomes" id="UP000007798">
    <property type="component" value="Unassembled WGS sequence"/>
</dbReference>
<name>B4NHJ9_DROWI</name>
<accession>B4NHJ9</accession>